<dbReference type="InterPro" id="IPR036028">
    <property type="entry name" value="SH3-like_dom_sf"/>
</dbReference>
<dbReference type="SMART" id="SM00326">
    <property type="entry name" value="SH3"/>
    <property type="match status" value="1"/>
</dbReference>
<feature type="region of interest" description="Disordered" evidence="3">
    <location>
        <begin position="129"/>
        <end position="203"/>
    </location>
</feature>
<dbReference type="AlphaFoldDB" id="A0A9Q1GBR9"/>
<feature type="region of interest" description="Disordered" evidence="3">
    <location>
        <begin position="1"/>
        <end position="114"/>
    </location>
</feature>
<dbReference type="Pfam" id="PF14604">
    <property type="entry name" value="SH3_9"/>
    <property type="match status" value="1"/>
</dbReference>
<dbReference type="InterPro" id="IPR047343">
    <property type="entry name" value="RUSC1_2"/>
</dbReference>
<keyword evidence="1 2" id="KW-0728">SH3 domain</keyword>
<evidence type="ECO:0000259" key="4">
    <source>
        <dbReference type="PROSITE" id="PS50002"/>
    </source>
</evidence>
<evidence type="ECO:0000256" key="3">
    <source>
        <dbReference type="SAM" id="MobiDB-lite"/>
    </source>
</evidence>
<dbReference type="PANTHER" id="PTHR15591:SF14">
    <property type="entry name" value="AP-4 COMPLEX ACCESSORY SUBUNIT RUSC2"/>
    <property type="match status" value="1"/>
</dbReference>
<feature type="compositionally biased region" description="Basic and acidic residues" evidence="3">
    <location>
        <begin position="94"/>
        <end position="111"/>
    </location>
</feature>
<dbReference type="GO" id="GO:0031410">
    <property type="term" value="C:cytoplasmic vesicle"/>
    <property type="evidence" value="ECO:0007669"/>
    <property type="project" value="TreeGrafter"/>
</dbReference>
<dbReference type="InterPro" id="IPR001452">
    <property type="entry name" value="SH3_domain"/>
</dbReference>
<protein>
    <recommendedName>
        <fullName evidence="4">SH3 domain-containing protein</fullName>
    </recommendedName>
</protein>
<proteinExistence type="predicted"/>
<dbReference type="PANTHER" id="PTHR15591">
    <property type="entry name" value="RUN AND SH3 DOMAIN CONTAINING"/>
    <property type="match status" value="1"/>
</dbReference>
<reference evidence="5" key="1">
    <citation type="journal article" date="2023" name="Science">
        <title>Genome structures resolve the early diversification of teleost fishes.</title>
        <authorList>
            <person name="Parey E."/>
            <person name="Louis A."/>
            <person name="Montfort J."/>
            <person name="Bouchez O."/>
            <person name="Roques C."/>
            <person name="Iampietro C."/>
            <person name="Lluch J."/>
            <person name="Castinel A."/>
            <person name="Donnadieu C."/>
            <person name="Desvignes T."/>
            <person name="Floi Bucao C."/>
            <person name="Jouanno E."/>
            <person name="Wen M."/>
            <person name="Mejri S."/>
            <person name="Dirks R."/>
            <person name="Jansen H."/>
            <person name="Henkel C."/>
            <person name="Chen W.J."/>
            <person name="Zahm M."/>
            <person name="Cabau C."/>
            <person name="Klopp C."/>
            <person name="Thompson A.W."/>
            <person name="Robinson-Rechavi M."/>
            <person name="Braasch I."/>
            <person name="Lecointre G."/>
            <person name="Bobe J."/>
            <person name="Postlethwait J.H."/>
            <person name="Berthelot C."/>
            <person name="Roest Crollius H."/>
            <person name="Guiguen Y."/>
        </authorList>
    </citation>
    <scope>NUCLEOTIDE SEQUENCE</scope>
    <source>
        <strain evidence="5">WJC10195</strain>
    </source>
</reference>
<accession>A0A9Q1GBR9</accession>
<gene>
    <name evidence="5" type="ORF">SKAU_G00014280</name>
</gene>
<feature type="compositionally biased region" description="Basic and acidic residues" evidence="3">
    <location>
        <begin position="1"/>
        <end position="67"/>
    </location>
</feature>
<evidence type="ECO:0000313" key="5">
    <source>
        <dbReference type="EMBL" id="KAJ8380650.1"/>
    </source>
</evidence>
<evidence type="ECO:0000256" key="1">
    <source>
        <dbReference type="ARBA" id="ARBA00022443"/>
    </source>
</evidence>
<dbReference type="EMBL" id="JAINUF010000001">
    <property type="protein sequence ID" value="KAJ8380650.1"/>
    <property type="molecule type" value="Genomic_DNA"/>
</dbReference>
<dbReference type="Proteomes" id="UP001152622">
    <property type="component" value="Chromosome 1"/>
</dbReference>
<dbReference type="SUPFAM" id="SSF50044">
    <property type="entry name" value="SH3-domain"/>
    <property type="match status" value="1"/>
</dbReference>
<feature type="region of interest" description="Disordered" evidence="3">
    <location>
        <begin position="221"/>
        <end position="243"/>
    </location>
</feature>
<sequence>MEQRQEGSRTRKEGAEPRTEGAEQRRETLGVRVEGLGKEAKGAEPGVREGSRERKVTEIRGDPRKEVGGGLVQRVKGVGSESGQGRSQDAGVTEADRGRDSDNSTKPRDRQAGWWYQLMQSSQVYIDNSTEGSKFVKWEKRKKPLKKSQDSQGPEAPGPAPGAQEEGPSSGLRWSRLFGASVGAPHRPEKAEQSQLAKTQKSRLPSGWLSLDKSVLDLMAQTVGTGKRPEPLPLSSESQAPPPMQKLEAPAANQHPLREVRALCTHNASERGQLSFSKGDVLRVLSHAQPDWLLCARGDRTGLVPIIYVTLAEEPQEPQGPH</sequence>
<organism evidence="5 6">
    <name type="scientific">Synaphobranchus kaupii</name>
    <name type="common">Kaup's arrowtooth eel</name>
    <dbReference type="NCBI Taxonomy" id="118154"/>
    <lineage>
        <taxon>Eukaryota</taxon>
        <taxon>Metazoa</taxon>
        <taxon>Chordata</taxon>
        <taxon>Craniata</taxon>
        <taxon>Vertebrata</taxon>
        <taxon>Euteleostomi</taxon>
        <taxon>Actinopterygii</taxon>
        <taxon>Neopterygii</taxon>
        <taxon>Teleostei</taxon>
        <taxon>Anguilliformes</taxon>
        <taxon>Synaphobranchidae</taxon>
        <taxon>Synaphobranchus</taxon>
    </lineage>
</organism>
<dbReference type="Gene3D" id="2.30.30.40">
    <property type="entry name" value="SH3 Domains"/>
    <property type="match status" value="1"/>
</dbReference>
<evidence type="ECO:0000256" key="2">
    <source>
        <dbReference type="PROSITE-ProRule" id="PRU00192"/>
    </source>
</evidence>
<dbReference type="OrthoDB" id="9884296at2759"/>
<feature type="compositionally biased region" description="Polar residues" evidence="3">
    <location>
        <begin position="193"/>
        <end position="203"/>
    </location>
</feature>
<evidence type="ECO:0000313" key="6">
    <source>
        <dbReference type="Proteomes" id="UP001152622"/>
    </source>
</evidence>
<name>A0A9Q1GBR9_SYNKA</name>
<dbReference type="PROSITE" id="PS50002">
    <property type="entry name" value="SH3"/>
    <property type="match status" value="1"/>
</dbReference>
<keyword evidence="6" id="KW-1185">Reference proteome</keyword>
<feature type="domain" description="SH3" evidence="4">
    <location>
        <begin position="255"/>
        <end position="314"/>
    </location>
</feature>
<comment type="caution">
    <text evidence="5">The sequence shown here is derived from an EMBL/GenBank/DDBJ whole genome shotgun (WGS) entry which is preliminary data.</text>
</comment>